<dbReference type="SFLD" id="SFLDG01129">
    <property type="entry name" value="C1.5:_HAD__Beta-PGM__Phosphata"/>
    <property type="match status" value="1"/>
</dbReference>
<sequence>MVLDIEGTTSSTWFVHDTLYPYSRERFAAILSRRDRHPDVERARTQIVEEAGLAGDAGVEKLVAALEGWLDNDEKRTPLKTLQGLIWAEGFAAGELTSHFYPDAIPAIRRWHEQGIGLQIFSSGSVNAQTSWFGNTPDGDLLPLFSGHFDTENVGPKKLAASYATIREEIGVPAEQLLFFSDLVEELDAARADGWGTVGVRREGDQYFDRGVGEHPEIASFDEVEFR</sequence>
<comment type="subunit">
    <text evidence="4">Monomer.</text>
</comment>
<organism evidence="5 6">
    <name type="scientific">Corynebacterium suedekumii</name>
    <dbReference type="NCBI Taxonomy" id="3049801"/>
    <lineage>
        <taxon>Bacteria</taxon>
        <taxon>Bacillati</taxon>
        <taxon>Actinomycetota</taxon>
        <taxon>Actinomycetes</taxon>
        <taxon>Mycobacteriales</taxon>
        <taxon>Corynebacteriaceae</taxon>
        <taxon>Corynebacterium</taxon>
    </lineage>
</organism>
<dbReference type="InterPro" id="IPR036412">
    <property type="entry name" value="HAD-like_sf"/>
</dbReference>
<evidence type="ECO:0000313" key="5">
    <source>
        <dbReference type="EMBL" id="WIM71674.1"/>
    </source>
</evidence>
<dbReference type="CDD" id="cd01629">
    <property type="entry name" value="HAD_EP"/>
    <property type="match status" value="1"/>
</dbReference>
<dbReference type="Proteomes" id="UP001238805">
    <property type="component" value="Chromosome"/>
</dbReference>
<protein>
    <recommendedName>
        <fullName evidence="4">Enolase-phosphatase E1</fullName>
        <ecNumber evidence="4">3.1.3.77</ecNumber>
    </recommendedName>
    <alternativeName>
        <fullName evidence="4">2,3-diketo-5-methylthio-1-phosphopentane phosphatase</fullName>
    </alternativeName>
</protein>
<dbReference type="InterPro" id="IPR023214">
    <property type="entry name" value="HAD_sf"/>
</dbReference>
<evidence type="ECO:0000256" key="1">
    <source>
        <dbReference type="ARBA" id="ARBA00022605"/>
    </source>
</evidence>
<keyword evidence="1 4" id="KW-0028">Amino-acid biosynthesis</keyword>
<dbReference type="EC" id="3.1.3.77" evidence="4"/>
<comment type="function">
    <text evidence="4">Bifunctional enzyme that catalyzes the enolization of 2,3-diketo-5-methylthiopentyl-1-phosphate (DK-MTP-1-P) into the intermediate 2-hydroxy-3-keto-5-methylthiopentenyl-1-phosphate (HK-MTPenyl-1-P), which is then dephosphorylated to form the acireductone 1,2-dihydroxy-3-keto-5-methylthiopentene (DHK-MTPene).</text>
</comment>
<evidence type="ECO:0000256" key="4">
    <source>
        <dbReference type="HAMAP-Rule" id="MF_01681"/>
    </source>
</evidence>
<dbReference type="PANTHER" id="PTHR20371">
    <property type="entry name" value="ENOLASE-PHOSPHATASE E1"/>
    <property type="match status" value="1"/>
</dbReference>
<comment type="pathway">
    <text evidence="4">Amino-acid biosynthesis; L-methionine biosynthesis via salvage pathway; L-methionine from S-methyl-5-thio-alpha-D-ribose 1-phosphate: step 3/6.</text>
</comment>
<dbReference type="SUPFAM" id="SSF56784">
    <property type="entry name" value="HAD-like"/>
    <property type="match status" value="1"/>
</dbReference>
<comment type="similarity">
    <text evidence="4">Belongs to the HAD-like hydrolase superfamily. MasA/MtnC family.</text>
</comment>
<comment type="catalytic activity">
    <reaction evidence="4">
        <text>5-methylsulfanyl-2,3-dioxopentyl phosphate + H2O = 1,2-dihydroxy-5-(methylsulfanyl)pent-1-en-3-one + phosphate</text>
        <dbReference type="Rhea" id="RHEA:21700"/>
        <dbReference type="ChEBI" id="CHEBI:15377"/>
        <dbReference type="ChEBI" id="CHEBI:43474"/>
        <dbReference type="ChEBI" id="CHEBI:49252"/>
        <dbReference type="ChEBI" id="CHEBI:58828"/>
        <dbReference type="EC" id="3.1.3.77"/>
    </reaction>
</comment>
<evidence type="ECO:0000256" key="3">
    <source>
        <dbReference type="ARBA" id="ARBA00023167"/>
    </source>
</evidence>
<accession>A0ABY8VU35</accession>
<dbReference type="NCBIfam" id="TIGR01691">
    <property type="entry name" value="enolase-ppase"/>
    <property type="match status" value="1"/>
</dbReference>
<dbReference type="Pfam" id="PF00702">
    <property type="entry name" value="Hydrolase"/>
    <property type="match status" value="1"/>
</dbReference>
<keyword evidence="4" id="KW-0460">Magnesium</keyword>
<dbReference type="Gene3D" id="3.40.50.1000">
    <property type="entry name" value="HAD superfamily/HAD-like"/>
    <property type="match status" value="1"/>
</dbReference>
<dbReference type="PANTHER" id="PTHR20371:SF1">
    <property type="entry name" value="ENOLASE-PHOSPHATASE E1"/>
    <property type="match status" value="1"/>
</dbReference>
<proteinExistence type="inferred from homology"/>
<dbReference type="SFLD" id="SFLDS00003">
    <property type="entry name" value="Haloacid_Dehalogenase"/>
    <property type="match status" value="1"/>
</dbReference>
<keyword evidence="6" id="KW-1185">Reference proteome</keyword>
<dbReference type="EMBL" id="CP126970">
    <property type="protein sequence ID" value="WIM71674.1"/>
    <property type="molecule type" value="Genomic_DNA"/>
</dbReference>
<evidence type="ECO:0000256" key="2">
    <source>
        <dbReference type="ARBA" id="ARBA00022801"/>
    </source>
</evidence>
<dbReference type="HAMAP" id="MF_01681">
    <property type="entry name" value="Salvage_MtnC"/>
    <property type="match status" value="1"/>
</dbReference>
<gene>
    <name evidence="4 5" type="primary">mtnC</name>
    <name evidence="5" type="ORF">QP029_11625</name>
</gene>
<dbReference type="Gene3D" id="1.10.720.60">
    <property type="match status" value="1"/>
</dbReference>
<keyword evidence="3 4" id="KW-0486">Methionine biosynthesis</keyword>
<reference evidence="5 6" key="1">
    <citation type="submission" date="2023-05" db="EMBL/GenBank/DDBJ databases">
        <title>Corynebacterium suedekumii sp. nov. and Corynebacterium breve sp. nov. isolated from raw cow's milk.</title>
        <authorList>
            <person name="Baer M.K."/>
            <person name="Mehl L."/>
            <person name="Hellmuth R."/>
            <person name="Marke G."/>
            <person name="Lipski A."/>
        </authorList>
    </citation>
    <scope>NUCLEOTIDE SEQUENCE [LARGE SCALE GENOMIC DNA]</scope>
    <source>
        <strain evidence="5 6">LM112</strain>
    </source>
</reference>
<dbReference type="RefSeq" id="WP_284876239.1">
    <property type="nucleotide sequence ID" value="NZ_CP126970.1"/>
</dbReference>
<dbReference type="GO" id="GO:0043874">
    <property type="term" value="F:acireductone synthase activity"/>
    <property type="evidence" value="ECO:0007669"/>
    <property type="project" value="UniProtKB-EC"/>
</dbReference>
<keyword evidence="4" id="KW-0479">Metal-binding</keyword>
<keyword evidence="2 4" id="KW-0378">Hydrolase</keyword>
<comment type="cofactor">
    <cofactor evidence="4">
        <name>Mg(2+)</name>
        <dbReference type="ChEBI" id="CHEBI:18420"/>
    </cofactor>
    <text evidence="4">Binds 1 Mg(2+) ion per subunit.</text>
</comment>
<dbReference type="InterPro" id="IPR023943">
    <property type="entry name" value="Enolase-ppase_E1"/>
</dbReference>
<evidence type="ECO:0000313" key="6">
    <source>
        <dbReference type="Proteomes" id="UP001238805"/>
    </source>
</evidence>
<name>A0ABY8VU35_9CORY</name>
<dbReference type="SFLD" id="SFLDG01133">
    <property type="entry name" value="C1.5.4:_Enolase-phosphatase_Li"/>
    <property type="match status" value="1"/>
</dbReference>
<comment type="pathway">
    <text evidence="4">Amino-acid biosynthesis; L-methionine biosynthesis via salvage pathway; L-methionine from S-methyl-5-thio-alpha-D-ribose 1-phosphate: step 4/6.</text>
</comment>